<name>A0A8B8GKP0_9HEMI</name>
<evidence type="ECO:0000313" key="4">
    <source>
        <dbReference type="Proteomes" id="UP000694846"/>
    </source>
</evidence>
<keyword evidence="3" id="KW-0067">ATP-binding</keyword>
<dbReference type="GO" id="GO:0005524">
    <property type="term" value="F:ATP binding"/>
    <property type="evidence" value="ECO:0007669"/>
    <property type="project" value="UniProtKB-KW"/>
</dbReference>
<evidence type="ECO:0000256" key="2">
    <source>
        <dbReference type="ARBA" id="ARBA00022741"/>
    </source>
</evidence>
<dbReference type="OrthoDB" id="548867at2759"/>
<organism evidence="4 5">
    <name type="scientific">Sipha flava</name>
    <name type="common">yellow sugarcane aphid</name>
    <dbReference type="NCBI Taxonomy" id="143950"/>
    <lineage>
        <taxon>Eukaryota</taxon>
        <taxon>Metazoa</taxon>
        <taxon>Ecdysozoa</taxon>
        <taxon>Arthropoda</taxon>
        <taxon>Hexapoda</taxon>
        <taxon>Insecta</taxon>
        <taxon>Pterygota</taxon>
        <taxon>Neoptera</taxon>
        <taxon>Paraneoptera</taxon>
        <taxon>Hemiptera</taxon>
        <taxon>Sternorrhyncha</taxon>
        <taxon>Aphidomorpha</taxon>
        <taxon>Aphidoidea</taxon>
        <taxon>Aphididae</taxon>
        <taxon>Sipha</taxon>
    </lineage>
</organism>
<dbReference type="PANTHER" id="PTHR12169:SF6">
    <property type="entry name" value="AFG1-LIKE ATPASE"/>
    <property type="match status" value="1"/>
</dbReference>
<dbReference type="GO" id="GO:0005739">
    <property type="term" value="C:mitochondrion"/>
    <property type="evidence" value="ECO:0007669"/>
    <property type="project" value="TreeGrafter"/>
</dbReference>
<dbReference type="InterPro" id="IPR027417">
    <property type="entry name" value="P-loop_NTPase"/>
</dbReference>
<evidence type="ECO:0000313" key="5">
    <source>
        <dbReference type="RefSeq" id="XP_025423012.1"/>
    </source>
</evidence>
<dbReference type="InterPro" id="IPR005654">
    <property type="entry name" value="ATPase_AFG1-like"/>
</dbReference>
<dbReference type="GeneID" id="112692533"/>
<dbReference type="PANTHER" id="PTHR12169">
    <property type="entry name" value="ATPASE N2B"/>
    <property type="match status" value="1"/>
</dbReference>
<reference evidence="5" key="1">
    <citation type="submission" date="2025-08" db="UniProtKB">
        <authorList>
            <consortium name="RefSeq"/>
        </authorList>
    </citation>
    <scope>IDENTIFICATION</scope>
    <source>
        <tissue evidence="5">Whole body</tissue>
    </source>
</reference>
<evidence type="ECO:0000256" key="1">
    <source>
        <dbReference type="ARBA" id="ARBA00010322"/>
    </source>
</evidence>
<gene>
    <name evidence="5" type="primary">LOC112692533</name>
</gene>
<dbReference type="GO" id="GO:0016887">
    <property type="term" value="F:ATP hydrolysis activity"/>
    <property type="evidence" value="ECO:0007669"/>
    <property type="project" value="InterPro"/>
</dbReference>
<dbReference type="Gene3D" id="3.40.50.300">
    <property type="entry name" value="P-loop containing nucleotide triphosphate hydrolases"/>
    <property type="match status" value="1"/>
</dbReference>
<accession>A0A8B8GKP0</accession>
<dbReference type="Proteomes" id="UP000694846">
    <property type="component" value="Unplaced"/>
</dbReference>
<dbReference type="AlphaFoldDB" id="A0A8B8GKP0"/>
<protein>
    <submittedName>
        <fullName evidence="5">ATPase N2B</fullName>
    </submittedName>
</protein>
<keyword evidence="4" id="KW-1185">Reference proteome</keyword>
<comment type="similarity">
    <text evidence="1">Belongs to the AFG1 ATPase family.</text>
</comment>
<evidence type="ECO:0000256" key="3">
    <source>
        <dbReference type="ARBA" id="ARBA00022840"/>
    </source>
</evidence>
<dbReference type="NCBIfam" id="NF040713">
    <property type="entry name" value="ZapE"/>
    <property type="match status" value="1"/>
</dbReference>
<dbReference type="SUPFAM" id="SSF52540">
    <property type="entry name" value="P-loop containing nucleoside triphosphate hydrolases"/>
    <property type="match status" value="1"/>
</dbReference>
<dbReference type="RefSeq" id="XP_025423012.1">
    <property type="nucleotide sequence ID" value="XM_025567227.1"/>
</dbReference>
<keyword evidence="2" id="KW-0547">Nucleotide-binding</keyword>
<proteinExistence type="inferred from homology"/>
<dbReference type="Pfam" id="PF03969">
    <property type="entry name" value="AFG1_ATPase"/>
    <property type="match status" value="1"/>
</dbReference>
<sequence length="421" mass="48848">MKSPRINIQYRTIYTGILLRMKPSELYDQRVNNGQLINDDHQRKIVKQLDNVHESLTNYSPSSPNIISKLLGGMKAPPNGLYMHGSVGCGKTMLMDLFFSCCEMEKKRRVHFDEFMLDIHDRVHKLRLSSKENFDSIPMVADTIIKQSWLLCFDEFQVTDIANAMILKRLFTELFNRGMVMVATSNRKPDDLYKNGLQRFLFLPFIPVLKQHSITVNLDSGIDYRVIRAKSGFKSYFIKNRDTKKEFEDYIKKLTNSENDTVRSRTLIIMQRNLTFQRVCGRVLDATFEELCDRPLGAVDYLYLSQMFHTIAIRDVPQLDLDSLSPMRRFITLIDTLYDNKVCVLIYADKPLKDLFVAKKTGGLDDDQMVLMDDLNLNTDSTDAKANVFTGDEEIFAFDRTISRLMEMQSSDYWKNNCSKL</sequence>